<evidence type="ECO:0000256" key="1">
    <source>
        <dbReference type="PIRSR" id="PIRSR005962-1"/>
    </source>
</evidence>
<gene>
    <name evidence="3" type="primary">hipO</name>
    <name evidence="3" type="ORF">SNAT2548_LOCUS28616</name>
</gene>
<accession>A0A812SZH7</accession>
<keyword evidence="1" id="KW-0464">Manganese</keyword>
<dbReference type="SUPFAM" id="SSF53187">
    <property type="entry name" value="Zn-dependent exopeptidases"/>
    <property type="match status" value="1"/>
</dbReference>
<dbReference type="OrthoDB" id="6119954at2759"/>
<dbReference type="GO" id="GO:0046872">
    <property type="term" value="F:metal ion binding"/>
    <property type="evidence" value="ECO:0007669"/>
    <property type="project" value="UniProtKB-KW"/>
</dbReference>
<dbReference type="Proteomes" id="UP000604046">
    <property type="component" value="Unassembled WGS sequence"/>
</dbReference>
<dbReference type="PANTHER" id="PTHR11014:SF169">
    <property type="entry name" value="CLAN MH, FAMILY M20, PEPTIDASE T-LIKE METALLOPEPTIDASE"/>
    <property type="match status" value="1"/>
</dbReference>
<dbReference type="Pfam" id="PF07687">
    <property type="entry name" value="M20_dimer"/>
    <property type="match status" value="1"/>
</dbReference>
<dbReference type="SUPFAM" id="SSF55031">
    <property type="entry name" value="Bacterial exopeptidase dimerisation domain"/>
    <property type="match status" value="1"/>
</dbReference>
<dbReference type="Gene3D" id="3.40.630.10">
    <property type="entry name" value="Zn peptidases"/>
    <property type="match status" value="1"/>
</dbReference>
<feature type="binding site" evidence="1">
    <location>
        <position position="107"/>
    </location>
    <ligand>
        <name>Mn(2+)</name>
        <dbReference type="ChEBI" id="CHEBI:29035"/>
        <label>2</label>
    </ligand>
</feature>
<feature type="domain" description="Peptidase M20 dimerisation" evidence="2">
    <location>
        <begin position="187"/>
        <end position="284"/>
    </location>
</feature>
<protein>
    <submittedName>
        <fullName evidence="3">HipO protein</fullName>
    </submittedName>
</protein>
<keyword evidence="1" id="KW-0479">Metal-binding</keyword>
<reference evidence="3" key="1">
    <citation type="submission" date="2021-02" db="EMBL/GenBank/DDBJ databases">
        <authorList>
            <person name="Dougan E. K."/>
            <person name="Rhodes N."/>
            <person name="Thang M."/>
            <person name="Chan C."/>
        </authorList>
    </citation>
    <scope>NUCLEOTIDE SEQUENCE</scope>
</reference>
<feature type="binding site" evidence="1">
    <location>
        <position position="140"/>
    </location>
    <ligand>
        <name>Mn(2+)</name>
        <dbReference type="ChEBI" id="CHEBI:29035"/>
        <label>2</label>
    </ligand>
</feature>
<feature type="binding site" evidence="1">
    <location>
        <position position="166"/>
    </location>
    <ligand>
        <name>Mn(2+)</name>
        <dbReference type="ChEBI" id="CHEBI:29035"/>
        <label>2</label>
    </ligand>
</feature>
<dbReference type="InterPro" id="IPR011650">
    <property type="entry name" value="Peptidase_M20_dimer"/>
</dbReference>
<dbReference type="EMBL" id="CAJNDS010002523">
    <property type="protein sequence ID" value="CAE7510918.1"/>
    <property type="molecule type" value="Genomic_DNA"/>
</dbReference>
<comment type="cofactor">
    <cofactor evidence="1">
        <name>Mn(2+)</name>
        <dbReference type="ChEBI" id="CHEBI:29035"/>
    </cofactor>
    <text evidence="1">The Mn(2+) ion enhances activity.</text>
</comment>
<evidence type="ECO:0000259" key="2">
    <source>
        <dbReference type="Pfam" id="PF07687"/>
    </source>
</evidence>
<dbReference type="PIRSF" id="PIRSF005962">
    <property type="entry name" value="Pept_M20D_amidohydro"/>
    <property type="match status" value="1"/>
</dbReference>
<sequence>MQQAGSITQDVLGRLVELRHELHRRPELSGAEAGTASFIAGFLEPLKPDRLLRNIGGHGLAAVFHGDDPQAGPCIGFRCELDALPIQESNTMDYRSLVTGVSHKCGHDGHMASVAGLALLAAATRPRRGRLVLLFQPAEETGEGGPAFAADPLFAELGLDHVFAYHNLPALPLGTVAVRSGTFTCASKGMRVRLVGKTAHASSPQDGVSPALPMCRIIEELSRPPESRGLPNFNRVTVVGAKLGEEAYGATPGDAEVWATLRTEADDTMDALENHVASFVHETALAGNVTVELTYCDVFTTTQNNEAAVDNILTAARELKLRHQILDEPLRFSEDFGALTARVPGAMFGLGSGPGPQLHNDDYDFPDTLLEQALGMLRHIAAQLLDW</sequence>
<evidence type="ECO:0000313" key="4">
    <source>
        <dbReference type="Proteomes" id="UP000604046"/>
    </source>
</evidence>
<feature type="binding site" evidence="1">
    <location>
        <position position="105"/>
    </location>
    <ligand>
        <name>Mn(2+)</name>
        <dbReference type="ChEBI" id="CHEBI:29035"/>
        <label>2</label>
    </ligand>
</feature>
<dbReference type="AlphaFoldDB" id="A0A812SZH7"/>
<proteinExistence type="predicted"/>
<dbReference type="NCBIfam" id="TIGR01891">
    <property type="entry name" value="amidohydrolases"/>
    <property type="match status" value="1"/>
</dbReference>
<dbReference type="PANTHER" id="PTHR11014">
    <property type="entry name" value="PEPTIDASE M20 FAMILY MEMBER"/>
    <property type="match status" value="1"/>
</dbReference>
<dbReference type="GO" id="GO:0016787">
    <property type="term" value="F:hydrolase activity"/>
    <property type="evidence" value="ECO:0007669"/>
    <property type="project" value="InterPro"/>
</dbReference>
<keyword evidence="4" id="KW-1185">Reference proteome</keyword>
<dbReference type="InterPro" id="IPR036264">
    <property type="entry name" value="Bact_exopeptidase_dim_dom"/>
</dbReference>
<evidence type="ECO:0000313" key="3">
    <source>
        <dbReference type="EMBL" id="CAE7510918.1"/>
    </source>
</evidence>
<dbReference type="Gene3D" id="3.30.70.360">
    <property type="match status" value="1"/>
</dbReference>
<dbReference type="InterPro" id="IPR017439">
    <property type="entry name" value="Amidohydrolase"/>
</dbReference>
<name>A0A812SZH7_9DINO</name>
<comment type="caution">
    <text evidence="3">The sequence shown here is derived from an EMBL/GenBank/DDBJ whole genome shotgun (WGS) entry which is preliminary data.</text>
</comment>
<dbReference type="Pfam" id="PF01546">
    <property type="entry name" value="Peptidase_M20"/>
    <property type="match status" value="1"/>
</dbReference>
<dbReference type="InterPro" id="IPR002933">
    <property type="entry name" value="Peptidase_M20"/>
</dbReference>
<organism evidence="3 4">
    <name type="scientific">Symbiodinium natans</name>
    <dbReference type="NCBI Taxonomy" id="878477"/>
    <lineage>
        <taxon>Eukaryota</taxon>
        <taxon>Sar</taxon>
        <taxon>Alveolata</taxon>
        <taxon>Dinophyceae</taxon>
        <taxon>Suessiales</taxon>
        <taxon>Symbiodiniaceae</taxon>
        <taxon>Symbiodinium</taxon>
    </lineage>
</organism>
<feature type="binding site" evidence="1">
    <location>
        <position position="359"/>
    </location>
    <ligand>
        <name>Mn(2+)</name>
        <dbReference type="ChEBI" id="CHEBI:29035"/>
        <label>2</label>
    </ligand>
</feature>